<dbReference type="Pfam" id="PF00175">
    <property type="entry name" value="NAD_binding_1"/>
    <property type="match status" value="1"/>
</dbReference>
<dbReference type="CDD" id="cd00322">
    <property type="entry name" value="FNR_like"/>
    <property type="match status" value="1"/>
</dbReference>
<sequence length="233" mass="26643">MKLLKLKGLFKKTFLEVASVVNPYDDYYLIKLKLKENTKWIPGEHAIFTLPDRVVDGKKWRSFSIASIEKEGHMLIGIRTGRKASSFKKNLIEMKEGERVGVRGPFGGFKISDTSSPLVLIASRVGVTPIRSLLKEIENKTKRQVNIVYTSTNYHLFREELNEIAEKNSNINLYMMDGKKPTQTKIKHLAKQFGSDAYYYISGSMPIIKSVKSLLKEEGIKKNKIINDPFYGY</sequence>
<protein>
    <submittedName>
        <fullName evidence="10">FAD-dependent oxidoreductase</fullName>
    </submittedName>
</protein>
<dbReference type="Proteomes" id="UP001231941">
    <property type="component" value="Unassembled WGS sequence"/>
</dbReference>
<dbReference type="PANTHER" id="PTHR47354">
    <property type="entry name" value="NADH OXIDOREDUCTASE HCR"/>
    <property type="match status" value="1"/>
</dbReference>
<name>A0ABT9J3I3_9BACL</name>
<dbReference type="InterPro" id="IPR050415">
    <property type="entry name" value="MRET"/>
</dbReference>
<dbReference type="PANTHER" id="PTHR47354:SF8">
    <property type="entry name" value="1,2-PHENYLACETYL-COA EPOXIDASE, SUBUNIT E"/>
    <property type="match status" value="1"/>
</dbReference>
<keyword evidence="5" id="KW-0274">FAD</keyword>
<reference evidence="10 11" key="1">
    <citation type="submission" date="2023-08" db="EMBL/GenBank/DDBJ databases">
        <authorList>
            <person name="Park J.-S."/>
        </authorList>
    </citation>
    <scope>NUCLEOTIDE SEQUENCE [LARGE SCALE GENOMIC DNA]</scope>
    <source>
        <strain evidence="10 11">2205SS18-9</strain>
    </source>
</reference>
<dbReference type="EMBL" id="JAVAMP010000011">
    <property type="protein sequence ID" value="MDP5276043.1"/>
    <property type="molecule type" value="Genomic_DNA"/>
</dbReference>
<evidence type="ECO:0000259" key="9">
    <source>
        <dbReference type="PROSITE" id="PS51384"/>
    </source>
</evidence>
<accession>A0ABT9J3I3</accession>
<dbReference type="RefSeq" id="WP_305993349.1">
    <property type="nucleotide sequence ID" value="NZ_JAVAMP010000011.1"/>
</dbReference>
<evidence type="ECO:0000256" key="6">
    <source>
        <dbReference type="ARBA" id="ARBA00023002"/>
    </source>
</evidence>
<proteinExistence type="predicted"/>
<evidence type="ECO:0000313" key="11">
    <source>
        <dbReference type="Proteomes" id="UP001231941"/>
    </source>
</evidence>
<dbReference type="InterPro" id="IPR017938">
    <property type="entry name" value="Riboflavin_synthase-like_b-brl"/>
</dbReference>
<comment type="caution">
    <text evidence="10">The sequence shown here is derived from an EMBL/GenBank/DDBJ whole genome shotgun (WGS) entry which is preliminary data.</text>
</comment>
<comment type="cofactor">
    <cofactor evidence="1">
        <name>FAD</name>
        <dbReference type="ChEBI" id="CHEBI:57692"/>
    </cofactor>
</comment>
<dbReference type="SUPFAM" id="SSF63380">
    <property type="entry name" value="Riboflavin synthase domain-like"/>
    <property type="match status" value="1"/>
</dbReference>
<dbReference type="PROSITE" id="PS51384">
    <property type="entry name" value="FAD_FR"/>
    <property type="match status" value="1"/>
</dbReference>
<feature type="domain" description="FAD-binding FR-type" evidence="9">
    <location>
        <begin position="7"/>
        <end position="112"/>
    </location>
</feature>
<evidence type="ECO:0000256" key="3">
    <source>
        <dbReference type="ARBA" id="ARBA00022714"/>
    </source>
</evidence>
<dbReference type="InterPro" id="IPR039261">
    <property type="entry name" value="FNR_nucleotide-bd"/>
</dbReference>
<evidence type="ECO:0000313" key="10">
    <source>
        <dbReference type="EMBL" id="MDP5276043.1"/>
    </source>
</evidence>
<dbReference type="Gene3D" id="2.40.30.10">
    <property type="entry name" value="Translation factors"/>
    <property type="match status" value="1"/>
</dbReference>
<evidence type="ECO:0000256" key="8">
    <source>
        <dbReference type="ARBA" id="ARBA00023014"/>
    </source>
</evidence>
<keyword evidence="6" id="KW-0560">Oxidoreductase</keyword>
<keyword evidence="11" id="KW-1185">Reference proteome</keyword>
<dbReference type="PRINTS" id="PR00409">
    <property type="entry name" value="PHDIOXRDTASE"/>
</dbReference>
<keyword evidence="3" id="KW-0001">2Fe-2S</keyword>
<keyword evidence="7" id="KW-0408">Iron</keyword>
<evidence type="ECO:0000256" key="1">
    <source>
        <dbReference type="ARBA" id="ARBA00001974"/>
    </source>
</evidence>
<dbReference type="SUPFAM" id="SSF52343">
    <property type="entry name" value="Ferredoxin reductase-like, C-terminal NADP-linked domain"/>
    <property type="match status" value="1"/>
</dbReference>
<evidence type="ECO:0000256" key="7">
    <source>
        <dbReference type="ARBA" id="ARBA00023004"/>
    </source>
</evidence>
<evidence type="ECO:0000256" key="2">
    <source>
        <dbReference type="ARBA" id="ARBA00022630"/>
    </source>
</evidence>
<gene>
    <name evidence="10" type="ORF">Q5Y73_18240</name>
</gene>
<keyword evidence="4" id="KW-0479">Metal-binding</keyword>
<dbReference type="InterPro" id="IPR017927">
    <property type="entry name" value="FAD-bd_FR_type"/>
</dbReference>
<evidence type="ECO:0000256" key="5">
    <source>
        <dbReference type="ARBA" id="ARBA00022827"/>
    </source>
</evidence>
<dbReference type="InterPro" id="IPR001433">
    <property type="entry name" value="OxRdtase_FAD/NAD-bd"/>
</dbReference>
<keyword evidence="2" id="KW-0285">Flavoprotein</keyword>
<keyword evidence="8" id="KW-0411">Iron-sulfur</keyword>
<organism evidence="10 11">
    <name type="scientific">Chengkuizengella axinellae</name>
    <dbReference type="NCBI Taxonomy" id="3064388"/>
    <lineage>
        <taxon>Bacteria</taxon>
        <taxon>Bacillati</taxon>
        <taxon>Bacillota</taxon>
        <taxon>Bacilli</taxon>
        <taxon>Bacillales</taxon>
        <taxon>Paenibacillaceae</taxon>
        <taxon>Chengkuizengella</taxon>
    </lineage>
</organism>
<dbReference type="Gene3D" id="3.40.50.80">
    <property type="entry name" value="Nucleotide-binding domain of ferredoxin-NADP reductase (FNR) module"/>
    <property type="match status" value="1"/>
</dbReference>
<evidence type="ECO:0000256" key="4">
    <source>
        <dbReference type="ARBA" id="ARBA00022723"/>
    </source>
</evidence>